<accession>A0A919L4S0</accession>
<comment type="caution">
    <text evidence="2">The sequence shown here is derived from an EMBL/GenBank/DDBJ whole genome shotgun (WGS) entry which is preliminary data.</text>
</comment>
<protein>
    <submittedName>
        <fullName evidence="2">Uncharacterized protein</fullName>
    </submittedName>
</protein>
<dbReference type="Proteomes" id="UP000603708">
    <property type="component" value="Unassembled WGS sequence"/>
</dbReference>
<evidence type="ECO:0000313" key="3">
    <source>
        <dbReference type="Proteomes" id="UP000603708"/>
    </source>
</evidence>
<dbReference type="EMBL" id="BNCD01000015">
    <property type="protein sequence ID" value="GHH84013.1"/>
    <property type="molecule type" value="Genomic_DNA"/>
</dbReference>
<dbReference type="AlphaFoldDB" id="A0A919L4S0"/>
<proteinExistence type="predicted"/>
<organism evidence="2 3">
    <name type="scientific">Streptomyces sulfonofaciens</name>
    <dbReference type="NCBI Taxonomy" id="68272"/>
    <lineage>
        <taxon>Bacteria</taxon>
        <taxon>Bacillati</taxon>
        <taxon>Actinomycetota</taxon>
        <taxon>Actinomycetes</taxon>
        <taxon>Kitasatosporales</taxon>
        <taxon>Streptomycetaceae</taxon>
        <taxon>Streptomyces</taxon>
    </lineage>
</organism>
<sequence length="161" mass="16723">MRSLTRRLALGFTALAAIATLGMNMAGTASAATGQSTTLSAADSALLRSSEPKTVTMDPATGAVLSVVEGYAHNTPMISNHNICNANDGCFYSGAVPYAHQGFYGTAGTFSGNWPYRSGYYTGQYTASACWVGACSQVRLAPRTEATFSGALVTGTSFTIY</sequence>
<keyword evidence="1" id="KW-0732">Signal</keyword>
<feature type="signal peptide" evidence="1">
    <location>
        <begin position="1"/>
        <end position="31"/>
    </location>
</feature>
<evidence type="ECO:0000256" key="1">
    <source>
        <dbReference type="SAM" id="SignalP"/>
    </source>
</evidence>
<feature type="chain" id="PRO_5038031793" evidence="1">
    <location>
        <begin position="32"/>
        <end position="161"/>
    </location>
</feature>
<name>A0A919L4S0_9ACTN</name>
<gene>
    <name evidence="2" type="ORF">GCM10018793_47280</name>
</gene>
<dbReference type="InterPro" id="IPR006311">
    <property type="entry name" value="TAT_signal"/>
</dbReference>
<evidence type="ECO:0000313" key="2">
    <source>
        <dbReference type="EMBL" id="GHH84013.1"/>
    </source>
</evidence>
<reference evidence="2" key="1">
    <citation type="journal article" date="2014" name="Int. J. Syst. Evol. Microbiol.">
        <title>Complete genome sequence of Corynebacterium casei LMG S-19264T (=DSM 44701T), isolated from a smear-ripened cheese.</title>
        <authorList>
            <consortium name="US DOE Joint Genome Institute (JGI-PGF)"/>
            <person name="Walter F."/>
            <person name="Albersmeier A."/>
            <person name="Kalinowski J."/>
            <person name="Ruckert C."/>
        </authorList>
    </citation>
    <scope>NUCLEOTIDE SEQUENCE</scope>
    <source>
        <strain evidence="2">JCM 5069</strain>
    </source>
</reference>
<dbReference type="PROSITE" id="PS51318">
    <property type="entry name" value="TAT"/>
    <property type="match status" value="1"/>
</dbReference>
<dbReference type="RefSeq" id="WP_189935293.1">
    <property type="nucleotide sequence ID" value="NZ_BNCD01000015.1"/>
</dbReference>
<keyword evidence="3" id="KW-1185">Reference proteome</keyword>
<reference evidence="2" key="2">
    <citation type="submission" date="2020-09" db="EMBL/GenBank/DDBJ databases">
        <authorList>
            <person name="Sun Q."/>
            <person name="Ohkuma M."/>
        </authorList>
    </citation>
    <scope>NUCLEOTIDE SEQUENCE</scope>
    <source>
        <strain evidence="2">JCM 5069</strain>
    </source>
</reference>